<dbReference type="InterPro" id="IPR044208">
    <property type="entry name" value="FKBP19-like"/>
</dbReference>
<organism evidence="4 5">
    <name type="scientific">Seminavis robusta</name>
    <dbReference type="NCBI Taxonomy" id="568900"/>
    <lineage>
        <taxon>Eukaryota</taxon>
        <taxon>Sar</taxon>
        <taxon>Stramenopiles</taxon>
        <taxon>Ochrophyta</taxon>
        <taxon>Bacillariophyta</taxon>
        <taxon>Bacillariophyceae</taxon>
        <taxon>Bacillariophycidae</taxon>
        <taxon>Naviculales</taxon>
        <taxon>Naviculaceae</taxon>
        <taxon>Seminavis</taxon>
    </lineage>
</organism>
<evidence type="ECO:0000313" key="5">
    <source>
        <dbReference type="Proteomes" id="UP001153069"/>
    </source>
</evidence>
<keyword evidence="1" id="KW-0697">Rotamase</keyword>
<gene>
    <name evidence="4" type="ORF">SEMRO_425_G140080.1</name>
</gene>
<keyword evidence="5" id="KW-1185">Reference proteome</keyword>
<sequence>MMHQYYSYSLLIATLILSCTLTTAWQQQQSPTNRRGALEGIAGLAFLPPAIVHAQPAELQNLGTQAPLPGAEDTPFVTLPNGVKTKDFSVGTGGETVSGNSRVSIQCSGRLLNLNGVVFYNTKNNNPDGFGAVPLTVTLGQNQALPGLEAGLVGMRKNGIRRIIVPAELAYSKYPDLEPQPMTELDRRALDSVIKNPRRDATILFDVRLERFK</sequence>
<comment type="caution">
    <text evidence="4">The sequence shown here is derived from an EMBL/GenBank/DDBJ whole genome shotgun (WGS) entry which is preliminary data.</text>
</comment>
<reference evidence="4" key="1">
    <citation type="submission" date="2020-06" db="EMBL/GenBank/DDBJ databases">
        <authorList>
            <consortium name="Plant Systems Biology data submission"/>
        </authorList>
    </citation>
    <scope>NUCLEOTIDE SEQUENCE</scope>
    <source>
        <strain evidence="4">D6</strain>
    </source>
</reference>
<dbReference type="PANTHER" id="PTHR47717">
    <property type="entry name" value="PEPTIDYL-PROLYL CIS-TRANS ISOMERASE FKBP19, CHLOROPLASTIC"/>
    <property type="match status" value="1"/>
</dbReference>
<dbReference type="InterPro" id="IPR001179">
    <property type="entry name" value="PPIase_FKBP_dom"/>
</dbReference>
<keyword evidence="1 4" id="KW-0413">Isomerase</keyword>
<accession>A0A9N8DXL1</accession>
<dbReference type="Proteomes" id="UP001153069">
    <property type="component" value="Unassembled WGS sequence"/>
</dbReference>
<evidence type="ECO:0000256" key="2">
    <source>
        <dbReference type="SAM" id="SignalP"/>
    </source>
</evidence>
<name>A0A9N8DXL1_9STRA</name>
<evidence type="ECO:0000259" key="3">
    <source>
        <dbReference type="PROSITE" id="PS50059"/>
    </source>
</evidence>
<dbReference type="OrthoDB" id="77911at2759"/>
<dbReference type="Gene3D" id="3.10.50.40">
    <property type="match status" value="1"/>
</dbReference>
<feature type="chain" id="PRO_5040148161" description="peptidylprolyl isomerase" evidence="2">
    <location>
        <begin position="25"/>
        <end position="213"/>
    </location>
</feature>
<dbReference type="EMBL" id="CAICTM010000424">
    <property type="protein sequence ID" value="CAB9510180.1"/>
    <property type="molecule type" value="Genomic_DNA"/>
</dbReference>
<dbReference type="AlphaFoldDB" id="A0A9N8DXL1"/>
<feature type="domain" description="PPIase FKBP-type" evidence="3">
    <location>
        <begin position="100"/>
        <end position="213"/>
    </location>
</feature>
<protein>
    <recommendedName>
        <fullName evidence="1">peptidylprolyl isomerase</fullName>
        <ecNumber evidence="1">5.2.1.8</ecNumber>
    </recommendedName>
</protein>
<keyword evidence="2" id="KW-0732">Signal</keyword>
<dbReference type="PANTHER" id="PTHR47717:SF1">
    <property type="entry name" value="PEPTIDYL-PROLYL CIS-TRANS ISOMERASE FKBP19, CHLOROPLASTIC"/>
    <property type="match status" value="1"/>
</dbReference>
<dbReference type="InterPro" id="IPR046357">
    <property type="entry name" value="PPIase_dom_sf"/>
</dbReference>
<dbReference type="PROSITE" id="PS50059">
    <property type="entry name" value="FKBP_PPIASE"/>
    <property type="match status" value="1"/>
</dbReference>
<dbReference type="SUPFAM" id="SSF54534">
    <property type="entry name" value="FKBP-like"/>
    <property type="match status" value="1"/>
</dbReference>
<comment type="catalytic activity">
    <reaction evidence="1">
        <text>[protein]-peptidylproline (omega=180) = [protein]-peptidylproline (omega=0)</text>
        <dbReference type="Rhea" id="RHEA:16237"/>
        <dbReference type="Rhea" id="RHEA-COMP:10747"/>
        <dbReference type="Rhea" id="RHEA-COMP:10748"/>
        <dbReference type="ChEBI" id="CHEBI:83833"/>
        <dbReference type="ChEBI" id="CHEBI:83834"/>
        <dbReference type="EC" id="5.2.1.8"/>
    </reaction>
</comment>
<dbReference type="EC" id="5.2.1.8" evidence="1"/>
<evidence type="ECO:0000313" key="4">
    <source>
        <dbReference type="EMBL" id="CAB9510180.1"/>
    </source>
</evidence>
<feature type="signal peptide" evidence="2">
    <location>
        <begin position="1"/>
        <end position="24"/>
    </location>
</feature>
<evidence type="ECO:0000256" key="1">
    <source>
        <dbReference type="PROSITE-ProRule" id="PRU00277"/>
    </source>
</evidence>
<dbReference type="Pfam" id="PF00254">
    <property type="entry name" value="FKBP_C"/>
    <property type="match status" value="1"/>
</dbReference>
<proteinExistence type="predicted"/>
<dbReference type="GO" id="GO:0003755">
    <property type="term" value="F:peptidyl-prolyl cis-trans isomerase activity"/>
    <property type="evidence" value="ECO:0007669"/>
    <property type="project" value="UniProtKB-KW"/>
</dbReference>